<accession>A0A4Q7E2S6</accession>
<dbReference type="OrthoDB" id="571265at2"/>
<dbReference type="AlphaFoldDB" id="A0A4Q7E2S6"/>
<dbReference type="RefSeq" id="WP_130199544.1">
    <property type="nucleotide sequence ID" value="NZ_QVFV01000008.1"/>
</dbReference>
<keyword evidence="3" id="KW-1185">Reference proteome</keyword>
<evidence type="ECO:0000313" key="2">
    <source>
        <dbReference type="EMBL" id="RZM75360.1"/>
    </source>
</evidence>
<keyword evidence="1" id="KW-0472">Membrane</keyword>
<name>A0A4Q7E2S6_9CYAN</name>
<gene>
    <name evidence="2" type="ORF">DYY88_20690</name>
</gene>
<organism evidence="2 3">
    <name type="scientific">Leptolyngbya iicbica LK</name>
    <dbReference type="NCBI Taxonomy" id="2294035"/>
    <lineage>
        <taxon>Bacteria</taxon>
        <taxon>Bacillati</taxon>
        <taxon>Cyanobacteriota</taxon>
        <taxon>Cyanophyceae</taxon>
        <taxon>Leptolyngbyales</taxon>
        <taxon>Leptolyngbyaceae</taxon>
        <taxon>Leptolyngbya group</taxon>
        <taxon>Leptolyngbya</taxon>
        <taxon>Leptolyngbya iicbica</taxon>
    </lineage>
</organism>
<protein>
    <submittedName>
        <fullName evidence="2">Uncharacterized protein</fullName>
    </submittedName>
</protein>
<comment type="caution">
    <text evidence="2">The sequence shown here is derived from an EMBL/GenBank/DDBJ whole genome shotgun (WGS) entry which is preliminary data.</text>
</comment>
<keyword evidence="1" id="KW-1133">Transmembrane helix</keyword>
<dbReference type="Proteomes" id="UP000292459">
    <property type="component" value="Unassembled WGS sequence"/>
</dbReference>
<dbReference type="EMBL" id="QVFV01000008">
    <property type="protein sequence ID" value="RZM75360.1"/>
    <property type="molecule type" value="Genomic_DNA"/>
</dbReference>
<proteinExistence type="predicted"/>
<feature type="transmembrane region" description="Helical" evidence="1">
    <location>
        <begin position="30"/>
        <end position="53"/>
    </location>
</feature>
<keyword evidence="1" id="KW-0812">Transmembrane</keyword>
<feature type="transmembrane region" description="Helical" evidence="1">
    <location>
        <begin position="264"/>
        <end position="285"/>
    </location>
</feature>
<sequence>MSKQRMRYQWFQDVPRNVTRREYQQLQFSYMAALGFGIAAMMLFVAVVTGMTLQTSRELEDTEELTLAEALDYEGDRLDLVKVEGFVVADDPPTMPDDETREIIRGELTITARPPADSGTEDNPPQEVVLYDWAAAAEPVYLAESEQRRLPLAFDLSVLPMQAEPGPIEAETVRVGDSARTNRPVAVQFGDETLPLPLEAWGEIDTVSTDLSRQVLPYGESVVVIAALESTPNGPQLVDPLGDRLQVHIGTEADIRASGQRLRIVFGLLAIAFSVASFFIARSALQVRQEFIHRSNQ</sequence>
<evidence type="ECO:0000256" key="1">
    <source>
        <dbReference type="SAM" id="Phobius"/>
    </source>
</evidence>
<evidence type="ECO:0000313" key="3">
    <source>
        <dbReference type="Proteomes" id="UP000292459"/>
    </source>
</evidence>
<reference evidence="2 3" key="1">
    <citation type="submission" date="2018-11" db="EMBL/GenBank/DDBJ databases">
        <title>Whole genome sequencing of an environmental sample.</title>
        <authorList>
            <person name="Sarangi A.N."/>
            <person name="Singh D."/>
            <person name="Tripathy S."/>
        </authorList>
    </citation>
    <scope>NUCLEOTIDE SEQUENCE [LARGE SCALE GENOMIC DNA]</scope>
    <source>
        <strain evidence="2 3">Lakshadweep</strain>
    </source>
</reference>